<dbReference type="PANTHER" id="PTHR42751:SF1">
    <property type="entry name" value="CATION_PROTON ANTIPORTER YBAL-RELATED"/>
    <property type="match status" value="1"/>
</dbReference>
<gene>
    <name evidence="11" type="ORF">TevJSym_cj00030</name>
</gene>
<feature type="transmembrane region" description="Helical" evidence="9">
    <location>
        <begin position="150"/>
        <end position="172"/>
    </location>
</feature>
<feature type="transmembrane region" description="Helical" evidence="9">
    <location>
        <begin position="121"/>
        <end position="138"/>
    </location>
</feature>
<evidence type="ECO:0000256" key="7">
    <source>
        <dbReference type="ARBA" id="ARBA00023065"/>
    </source>
</evidence>
<keyword evidence="3" id="KW-0813">Transport</keyword>
<dbReference type="GO" id="GO:0015297">
    <property type="term" value="F:antiporter activity"/>
    <property type="evidence" value="ECO:0007669"/>
    <property type="project" value="UniProtKB-KW"/>
</dbReference>
<dbReference type="PANTHER" id="PTHR42751">
    <property type="entry name" value="SODIUM/HYDROGEN EXCHANGER FAMILY/TRKA DOMAIN PROTEIN"/>
    <property type="match status" value="1"/>
</dbReference>
<dbReference type="InterPro" id="IPR038770">
    <property type="entry name" value="Na+/solute_symporter_sf"/>
</dbReference>
<evidence type="ECO:0000313" key="12">
    <source>
        <dbReference type="Proteomes" id="UP000005167"/>
    </source>
</evidence>
<feature type="domain" description="Cation/H+ exchanger transmembrane" evidence="10">
    <location>
        <begin position="17"/>
        <end position="174"/>
    </location>
</feature>
<dbReference type="AlphaFoldDB" id="G2FJY3"/>
<comment type="similarity">
    <text evidence="2">Belongs to the monovalent cation:proton antiporter 2 (CPA2) transporter (TC 2.A.37) family.</text>
</comment>
<keyword evidence="4" id="KW-0050">Antiport</keyword>
<dbReference type="Pfam" id="PF00999">
    <property type="entry name" value="Na_H_Exchanger"/>
    <property type="match status" value="1"/>
</dbReference>
<proteinExistence type="inferred from homology"/>
<evidence type="ECO:0000256" key="1">
    <source>
        <dbReference type="ARBA" id="ARBA00004141"/>
    </source>
</evidence>
<evidence type="ECO:0000256" key="2">
    <source>
        <dbReference type="ARBA" id="ARBA00005551"/>
    </source>
</evidence>
<organism evidence="11 12">
    <name type="scientific">endosymbiont of Tevnia jerichonana</name>
    <name type="common">vent Tica</name>
    <dbReference type="NCBI Taxonomy" id="1049564"/>
    <lineage>
        <taxon>Bacteria</taxon>
        <taxon>Pseudomonadati</taxon>
        <taxon>Pseudomonadota</taxon>
        <taxon>Gammaproteobacteria</taxon>
        <taxon>sulfur-oxidizing symbionts</taxon>
    </lineage>
</organism>
<keyword evidence="6 9" id="KW-1133">Transmembrane helix</keyword>
<feature type="transmembrane region" description="Helical" evidence="9">
    <location>
        <begin position="6"/>
        <end position="26"/>
    </location>
</feature>
<dbReference type="InterPro" id="IPR006153">
    <property type="entry name" value="Cation/H_exchanger_TM"/>
</dbReference>
<dbReference type="EMBL" id="AFZB01000062">
    <property type="protein sequence ID" value="EGW52893.1"/>
    <property type="molecule type" value="Genomic_DNA"/>
</dbReference>
<comment type="subcellular location">
    <subcellularLocation>
        <location evidence="1">Membrane</location>
        <topology evidence="1">Multi-pass membrane protein</topology>
    </subcellularLocation>
</comment>
<dbReference type="GO" id="GO:1902600">
    <property type="term" value="P:proton transmembrane transport"/>
    <property type="evidence" value="ECO:0007669"/>
    <property type="project" value="InterPro"/>
</dbReference>
<sequence>MDFEWVAIALGDVAWISLAFFLGFLARLIGLPPLVGFLATGFVLNYLGIASGEMLEKLADLGITLLLFTVGLKLNLKVLIRPQVWLVTVLHISIIIALFGAVIFSLALMSAPLFSGLDLKLSLMLAFALSFSSTVFVVKSLEEKGEIKSLHGRIAIGILVMQDLAAVIFLAASAGKFPSLWALLLFLLIPLRPLLHHLLQKPAMVNC</sequence>
<keyword evidence="12" id="KW-1185">Reference proteome</keyword>
<name>G2FJY3_9GAMM</name>
<evidence type="ECO:0000256" key="8">
    <source>
        <dbReference type="ARBA" id="ARBA00023136"/>
    </source>
</evidence>
<keyword evidence="8 9" id="KW-0472">Membrane</keyword>
<dbReference type="RefSeq" id="WP_006475859.1">
    <property type="nucleotide sequence ID" value="NZ_AFZB01000062.1"/>
</dbReference>
<evidence type="ECO:0000256" key="5">
    <source>
        <dbReference type="ARBA" id="ARBA00022692"/>
    </source>
</evidence>
<reference evidence="11 12" key="1">
    <citation type="journal article" date="2011" name="ISME J.">
        <title>The endosymbionts of the deep-sea tubeworms Riftia pachyptila and Tevnia jerichonana share an identical physiology as revealed by proteogenomic analyses.</title>
        <authorList>
            <person name="Gardebrecht A."/>
            <person name="Markert S."/>
            <person name="Felbeck H."/>
            <person name="Thuermer A."/>
            <person name="Albrecht D."/>
            <person name="Wollherr A."/>
            <person name="Kabisch J."/>
            <person name="Lehmann R."/>
            <person name="Daniel R."/>
            <person name="Liesegang H."/>
            <person name="Hecker M."/>
            <person name="Sievert S.M."/>
            <person name="Schweder T."/>
        </authorList>
    </citation>
    <scope>NUCLEOTIDE SEQUENCE [LARGE SCALE GENOMIC DNA]</scope>
</reference>
<dbReference type="eggNOG" id="COG4651">
    <property type="taxonomic scope" value="Bacteria"/>
</dbReference>
<evidence type="ECO:0000259" key="10">
    <source>
        <dbReference type="Pfam" id="PF00999"/>
    </source>
</evidence>
<evidence type="ECO:0000313" key="11">
    <source>
        <dbReference type="EMBL" id="EGW52893.1"/>
    </source>
</evidence>
<evidence type="ECO:0000256" key="3">
    <source>
        <dbReference type="ARBA" id="ARBA00022448"/>
    </source>
</evidence>
<feature type="transmembrane region" description="Helical" evidence="9">
    <location>
        <begin position="58"/>
        <end position="76"/>
    </location>
</feature>
<evidence type="ECO:0000256" key="4">
    <source>
        <dbReference type="ARBA" id="ARBA00022449"/>
    </source>
</evidence>
<feature type="transmembrane region" description="Helical" evidence="9">
    <location>
        <begin position="33"/>
        <end position="52"/>
    </location>
</feature>
<feature type="transmembrane region" description="Helical" evidence="9">
    <location>
        <begin position="83"/>
        <end position="109"/>
    </location>
</feature>
<evidence type="ECO:0000256" key="9">
    <source>
        <dbReference type="SAM" id="Phobius"/>
    </source>
</evidence>
<feature type="transmembrane region" description="Helical" evidence="9">
    <location>
        <begin position="178"/>
        <end position="195"/>
    </location>
</feature>
<keyword evidence="7" id="KW-0406">Ion transport</keyword>
<protein>
    <submittedName>
        <fullName evidence="11">Putative Kef-type K+ transport system, NAD binding component</fullName>
    </submittedName>
</protein>
<accession>G2FJY3</accession>
<evidence type="ECO:0000256" key="6">
    <source>
        <dbReference type="ARBA" id="ARBA00022989"/>
    </source>
</evidence>
<dbReference type="GO" id="GO:0016020">
    <property type="term" value="C:membrane"/>
    <property type="evidence" value="ECO:0007669"/>
    <property type="project" value="UniProtKB-SubCell"/>
</dbReference>
<dbReference type="Proteomes" id="UP000005167">
    <property type="component" value="Unassembled WGS sequence"/>
</dbReference>
<comment type="caution">
    <text evidence="11">The sequence shown here is derived from an EMBL/GenBank/DDBJ whole genome shotgun (WGS) entry which is preliminary data.</text>
</comment>
<dbReference type="Gene3D" id="1.20.1530.20">
    <property type="match status" value="1"/>
</dbReference>
<keyword evidence="5 9" id="KW-0812">Transmembrane</keyword>